<protein>
    <submittedName>
        <fullName evidence="4">SpoIID/LytB domain-containing protein</fullName>
    </submittedName>
</protein>
<feature type="domain" description="Sporulation stage II protein D amidase enhancer LytB N-terminal" evidence="3">
    <location>
        <begin position="200"/>
        <end position="297"/>
    </location>
</feature>
<evidence type="ECO:0000313" key="4">
    <source>
        <dbReference type="EMBL" id="MVA76083.1"/>
    </source>
</evidence>
<dbReference type="Proteomes" id="UP000435304">
    <property type="component" value="Unassembled WGS sequence"/>
</dbReference>
<dbReference type="InterPro" id="IPR028994">
    <property type="entry name" value="Integrin_alpha_N"/>
</dbReference>
<dbReference type="Pfam" id="PF13517">
    <property type="entry name" value="FG-GAP_3"/>
    <property type="match status" value="1"/>
</dbReference>
<evidence type="ECO:0000256" key="2">
    <source>
        <dbReference type="SAM" id="SignalP"/>
    </source>
</evidence>
<keyword evidence="1 2" id="KW-0732">Signal</keyword>
<evidence type="ECO:0000313" key="5">
    <source>
        <dbReference type="Proteomes" id="UP000435304"/>
    </source>
</evidence>
<evidence type="ECO:0000259" key="3">
    <source>
        <dbReference type="Pfam" id="PF08486"/>
    </source>
</evidence>
<dbReference type="AlphaFoldDB" id="A0A6A9UTD5"/>
<gene>
    <name evidence="4" type="ORF">GC722_08615</name>
</gene>
<evidence type="ECO:0000256" key="1">
    <source>
        <dbReference type="ARBA" id="ARBA00022729"/>
    </source>
</evidence>
<dbReference type="PROSITE" id="PS51318">
    <property type="entry name" value="TAT"/>
    <property type="match status" value="1"/>
</dbReference>
<comment type="caution">
    <text evidence="4">The sequence shown here is derived from an EMBL/GenBank/DDBJ whole genome shotgun (WGS) entry which is preliminary data.</text>
</comment>
<organism evidence="4 5">
    <name type="scientific">Auraticoccus cholistanensis</name>
    <dbReference type="NCBI Taxonomy" id="2656650"/>
    <lineage>
        <taxon>Bacteria</taxon>
        <taxon>Bacillati</taxon>
        <taxon>Actinomycetota</taxon>
        <taxon>Actinomycetes</taxon>
        <taxon>Propionibacteriales</taxon>
        <taxon>Propionibacteriaceae</taxon>
        <taxon>Auraticoccus</taxon>
    </lineage>
</organism>
<dbReference type="InterPro" id="IPR013693">
    <property type="entry name" value="SpoIID/LytB_N"/>
</dbReference>
<feature type="chain" id="PRO_5025380546" evidence="2">
    <location>
        <begin position="34"/>
        <end position="663"/>
    </location>
</feature>
<feature type="signal peptide" evidence="2">
    <location>
        <begin position="1"/>
        <end position="33"/>
    </location>
</feature>
<keyword evidence="5" id="KW-1185">Reference proteome</keyword>
<dbReference type="RefSeq" id="WP_156609526.1">
    <property type="nucleotide sequence ID" value="NZ_WPCU01000005.1"/>
</dbReference>
<dbReference type="GO" id="GO:0030435">
    <property type="term" value="P:sporulation resulting in formation of a cellular spore"/>
    <property type="evidence" value="ECO:0007669"/>
    <property type="project" value="InterPro"/>
</dbReference>
<proteinExistence type="predicted"/>
<dbReference type="InterPro" id="IPR006311">
    <property type="entry name" value="TAT_signal"/>
</dbReference>
<dbReference type="NCBIfam" id="TIGR02669">
    <property type="entry name" value="SpoIID_LytB"/>
    <property type="match status" value="1"/>
</dbReference>
<dbReference type="PANTHER" id="PTHR44103:SF1">
    <property type="entry name" value="PROPROTEIN CONVERTASE P"/>
    <property type="match status" value="1"/>
</dbReference>
<dbReference type="Pfam" id="PF08486">
    <property type="entry name" value="SpoIID"/>
    <property type="match status" value="1"/>
</dbReference>
<dbReference type="InterPro" id="IPR013486">
    <property type="entry name" value="SpoIID/LytB"/>
</dbReference>
<reference evidence="4 5" key="1">
    <citation type="submission" date="2019-12" db="EMBL/GenBank/DDBJ databases">
        <title>Auraticoccus cholistani sp. nov., an actinomycete isolated from soil of Cholistan desert.</title>
        <authorList>
            <person name="Cheema M.T."/>
        </authorList>
    </citation>
    <scope>NUCLEOTIDE SEQUENCE [LARGE SCALE GENOMIC DNA]</scope>
    <source>
        <strain evidence="4 5">F435</strain>
    </source>
</reference>
<accession>A0A6A9UTD5</accession>
<dbReference type="EMBL" id="WPCU01000005">
    <property type="protein sequence ID" value="MVA76083.1"/>
    <property type="molecule type" value="Genomic_DNA"/>
</dbReference>
<dbReference type="InterPro" id="IPR013517">
    <property type="entry name" value="FG-GAP"/>
</dbReference>
<dbReference type="PANTHER" id="PTHR44103">
    <property type="entry name" value="PROPROTEIN CONVERTASE P"/>
    <property type="match status" value="1"/>
</dbReference>
<dbReference type="SUPFAM" id="SSF69318">
    <property type="entry name" value="Integrin alpha N-terminal domain"/>
    <property type="match status" value="1"/>
</dbReference>
<sequence length="663" mass="69377">MPHRPRRRLAGVLVSVLALLAGAALSTAPPARADSAVSPTAGTFTVSGKGFGHGWGMSQWGAYGAATKGLDWREILAFYYPGTKVTALPATSVRVWITADSDASLTVKAAKGLRLHEPEADRYVTLPTGSSYAEWRVRRSGSGFVLEHRAASGSWKTRSPGLAADRPWVFDSSADVVSVVLPGGAVTEYRGRVGLVASGSSARTVNTVDLESYLRGVVPAEMPTSWAKDAVRAQAVAARSYALRLRDASTATGYDLCDTTACQVYKGAATTSGGRRTVHETSGGDDAVRATARHVVTSGGRAALTQFSASNGGQTVRGDHPYLTARKDPYDGVVADQSWTRTLTSAELTRQWPAVGTVVQLRVAQRDGQGSWGGRVQKIEVIGTKGRTTVSGDTFRGRFGLRSSYFTVSASARWRTFPRTQQVTQRVTVASIDSRGRLLSHPVTGATTLGSPTTVLADTSRYRQLTAVGDWDGDGVQDLAGLTTAGRLELLRGKPLGGYAAPTQLGGSASRRAVAGVGDLSGDGRPDLLVITGGGNLWLKTGDGKGGTAGDRRIRTGWSRHTELHGVGDVDGDGRVDVVVRSGSTLYLCRGTATGLAPGQKIPGGWATYTLQGPGDLTGDGRVDLVSRTKDGVWQVRPGTGTGSGFGSPKTLRGSGLGVLPLA</sequence>
<name>A0A6A9UTD5_9ACTN</name>
<dbReference type="Gene3D" id="2.130.10.130">
    <property type="entry name" value="Integrin alpha, N-terminal"/>
    <property type="match status" value="2"/>
</dbReference>